<evidence type="ECO:0000313" key="1">
    <source>
        <dbReference type="EMBL" id="MPM39689.1"/>
    </source>
</evidence>
<gene>
    <name evidence="1" type="ORF">SDC9_86323</name>
</gene>
<protein>
    <submittedName>
        <fullName evidence="1">Uncharacterized protein</fullName>
    </submittedName>
</protein>
<reference evidence="1" key="1">
    <citation type="submission" date="2019-08" db="EMBL/GenBank/DDBJ databases">
        <authorList>
            <person name="Kucharzyk K."/>
            <person name="Murdoch R.W."/>
            <person name="Higgins S."/>
            <person name="Loffler F."/>
        </authorList>
    </citation>
    <scope>NUCLEOTIDE SEQUENCE</scope>
</reference>
<comment type="caution">
    <text evidence="1">The sequence shown here is derived from an EMBL/GenBank/DDBJ whole genome shotgun (WGS) entry which is preliminary data.</text>
</comment>
<sequence>MLLIYFNIFAQNSIKNNFTQKKIDRHIDYIDKKVTEYETQLNESYAAEDKANLKEKIELMTYSHYLNDHKTK</sequence>
<proteinExistence type="predicted"/>
<dbReference type="EMBL" id="VSSQ01008736">
    <property type="protein sequence ID" value="MPM39689.1"/>
    <property type="molecule type" value="Genomic_DNA"/>
</dbReference>
<dbReference type="AlphaFoldDB" id="A0A644ZFX6"/>
<name>A0A644ZFX6_9ZZZZ</name>
<organism evidence="1">
    <name type="scientific">bioreactor metagenome</name>
    <dbReference type="NCBI Taxonomy" id="1076179"/>
    <lineage>
        <taxon>unclassified sequences</taxon>
        <taxon>metagenomes</taxon>
        <taxon>ecological metagenomes</taxon>
    </lineage>
</organism>
<accession>A0A644ZFX6</accession>